<proteinExistence type="predicted"/>
<keyword evidence="2" id="KW-1185">Reference proteome</keyword>
<protein>
    <submittedName>
        <fullName evidence="1">Uncharacterized protein</fullName>
    </submittedName>
</protein>
<gene>
    <name evidence="1" type="ORF">G2W53_026747</name>
</gene>
<sequence length="38" mass="4301">MCSKEQDRCARQAYEAQKCTSVVLTEACWPIGHLSTKQ</sequence>
<dbReference type="AlphaFoldDB" id="A0A834TFM7"/>
<name>A0A834TFM7_9FABA</name>
<evidence type="ECO:0000313" key="1">
    <source>
        <dbReference type="EMBL" id="KAF7821292.1"/>
    </source>
</evidence>
<evidence type="ECO:0000313" key="2">
    <source>
        <dbReference type="Proteomes" id="UP000634136"/>
    </source>
</evidence>
<accession>A0A834TFM7</accession>
<comment type="caution">
    <text evidence="1">The sequence shown here is derived from an EMBL/GenBank/DDBJ whole genome shotgun (WGS) entry which is preliminary data.</text>
</comment>
<organism evidence="1 2">
    <name type="scientific">Senna tora</name>
    <dbReference type="NCBI Taxonomy" id="362788"/>
    <lineage>
        <taxon>Eukaryota</taxon>
        <taxon>Viridiplantae</taxon>
        <taxon>Streptophyta</taxon>
        <taxon>Embryophyta</taxon>
        <taxon>Tracheophyta</taxon>
        <taxon>Spermatophyta</taxon>
        <taxon>Magnoliopsida</taxon>
        <taxon>eudicotyledons</taxon>
        <taxon>Gunneridae</taxon>
        <taxon>Pentapetalae</taxon>
        <taxon>rosids</taxon>
        <taxon>fabids</taxon>
        <taxon>Fabales</taxon>
        <taxon>Fabaceae</taxon>
        <taxon>Caesalpinioideae</taxon>
        <taxon>Cassia clade</taxon>
        <taxon>Senna</taxon>
    </lineage>
</organism>
<dbReference type="EMBL" id="JAAIUW010000008">
    <property type="protein sequence ID" value="KAF7821292.1"/>
    <property type="molecule type" value="Genomic_DNA"/>
</dbReference>
<dbReference type="Proteomes" id="UP000634136">
    <property type="component" value="Unassembled WGS sequence"/>
</dbReference>
<reference evidence="1" key="1">
    <citation type="submission" date="2020-09" db="EMBL/GenBank/DDBJ databases">
        <title>Genome-Enabled Discovery of Anthraquinone Biosynthesis in Senna tora.</title>
        <authorList>
            <person name="Kang S.-H."/>
            <person name="Pandey R.P."/>
            <person name="Lee C.-M."/>
            <person name="Sim J.-S."/>
            <person name="Jeong J.-T."/>
            <person name="Choi B.-S."/>
            <person name="Jung M."/>
            <person name="Ginzburg D."/>
            <person name="Zhao K."/>
            <person name="Won S.Y."/>
            <person name="Oh T.-J."/>
            <person name="Yu Y."/>
            <person name="Kim N.-H."/>
            <person name="Lee O.R."/>
            <person name="Lee T.-H."/>
            <person name="Bashyal P."/>
            <person name="Kim T.-S."/>
            <person name="Lee W.-H."/>
            <person name="Kawkins C."/>
            <person name="Kim C.-K."/>
            <person name="Kim J.S."/>
            <person name="Ahn B.O."/>
            <person name="Rhee S.Y."/>
            <person name="Sohng J.K."/>
        </authorList>
    </citation>
    <scope>NUCLEOTIDE SEQUENCE</scope>
    <source>
        <tissue evidence="1">Leaf</tissue>
    </source>
</reference>